<evidence type="ECO:0000313" key="4">
    <source>
        <dbReference type="Proteomes" id="UP001155241"/>
    </source>
</evidence>
<sequence>MGAENTSDFDPYYKWLGIPASDQPPNHYRLLGIELFEDDVEVITAAADRQMGHVKAFATGKYGAYSQLLLNELAKARVCLLNEKLKPIYDRQLKKLAAAEAAAAAPAPQPQPPSQATSAQQRATPAATSAVDESLETIAVVARHPRRKKRRSPLLLNLVLLLVVMPAVAWGAWKLFGTKASPEVSSLSSVSSELPLSAEKLGDKEKPARGGAGQDIAIQQSLDAGFEQATDPPTQAGTQRPTTGGGQPGGVGQAATSRPPFGSGSAFGSQPVRSNTTSSSSSPFNGLSTSRSTTSPSTASQPSTVRVQPTNRSVELARNDPRRTLSSLMRSRTPATMPTAVSLGDQLEAPVPICEYRELGGVPDLQLELLVPDFVTRTKSNLLLCQDPEADNAGRWLVFDESGPTARLIEEESKLDAAVPVGEFRAEDGTLSFAWLAGGEDQNKVDRLQHCVLRTNSAGRVNHVQLRMPVEDPEYVTIGDWREPHEVDVPLDSLPNCPPSSELRLRVFLSSDFPRTRTVTGDQQRLGEKEDLLLSFASADYAGFAVNWEMKGRILEFTSAPGFRLLALPNELQMLSAGQIDKAEKRLQGEKRSTERELQRRTRQHPQLTRNVTAARNLNITLPGGGTTVQLRNRKNAAIAEATAQVTANNNRINALREYLRLIDQDVKSRLPAIRRLARQIDGVAQVGYELYVPVGTQQLVIYRKGRPAAETALR</sequence>
<gene>
    <name evidence="3" type="ORF">NG895_26890</name>
</gene>
<accession>A0A9X2JJF6</accession>
<dbReference type="RefSeq" id="WP_252855657.1">
    <property type="nucleotide sequence ID" value="NZ_JAMXLR010000092.1"/>
</dbReference>
<feature type="region of interest" description="Disordered" evidence="1">
    <location>
        <begin position="585"/>
        <end position="605"/>
    </location>
</feature>
<protein>
    <submittedName>
        <fullName evidence="3">Uncharacterized protein</fullName>
    </submittedName>
</protein>
<dbReference type="EMBL" id="JAMXLR010000092">
    <property type="protein sequence ID" value="MCO6047547.1"/>
    <property type="molecule type" value="Genomic_DNA"/>
</dbReference>
<feature type="region of interest" description="Disordered" evidence="1">
    <location>
        <begin position="103"/>
        <end position="130"/>
    </location>
</feature>
<keyword evidence="2" id="KW-0812">Transmembrane</keyword>
<name>A0A9X2JJF6_9BACT</name>
<dbReference type="Proteomes" id="UP001155241">
    <property type="component" value="Unassembled WGS sequence"/>
</dbReference>
<evidence type="ECO:0000256" key="2">
    <source>
        <dbReference type="SAM" id="Phobius"/>
    </source>
</evidence>
<feature type="compositionally biased region" description="Gly residues" evidence="1">
    <location>
        <begin position="243"/>
        <end position="252"/>
    </location>
</feature>
<evidence type="ECO:0000256" key="1">
    <source>
        <dbReference type="SAM" id="MobiDB-lite"/>
    </source>
</evidence>
<keyword evidence="2" id="KW-1133">Transmembrane helix</keyword>
<reference evidence="3" key="1">
    <citation type="submission" date="2022-06" db="EMBL/GenBank/DDBJ databases">
        <title>Aeoliella straminimaris, a novel planctomycete from sediments.</title>
        <authorList>
            <person name="Vitorino I.R."/>
            <person name="Lage O.M."/>
        </authorList>
    </citation>
    <scope>NUCLEOTIDE SEQUENCE</scope>
    <source>
        <strain evidence="3">ICT_H6.2</strain>
    </source>
</reference>
<comment type="caution">
    <text evidence="3">The sequence shown here is derived from an EMBL/GenBank/DDBJ whole genome shotgun (WGS) entry which is preliminary data.</text>
</comment>
<feature type="compositionally biased region" description="Low complexity" evidence="1">
    <location>
        <begin position="274"/>
        <end position="304"/>
    </location>
</feature>
<feature type="compositionally biased region" description="Basic and acidic residues" evidence="1">
    <location>
        <begin position="585"/>
        <end position="600"/>
    </location>
</feature>
<feature type="transmembrane region" description="Helical" evidence="2">
    <location>
        <begin position="154"/>
        <end position="173"/>
    </location>
</feature>
<evidence type="ECO:0000313" key="3">
    <source>
        <dbReference type="EMBL" id="MCO6047547.1"/>
    </source>
</evidence>
<keyword evidence="4" id="KW-1185">Reference proteome</keyword>
<organism evidence="3 4">
    <name type="scientific">Aeoliella straminimaris</name>
    <dbReference type="NCBI Taxonomy" id="2954799"/>
    <lineage>
        <taxon>Bacteria</taxon>
        <taxon>Pseudomonadati</taxon>
        <taxon>Planctomycetota</taxon>
        <taxon>Planctomycetia</taxon>
        <taxon>Pirellulales</taxon>
        <taxon>Lacipirellulaceae</taxon>
        <taxon>Aeoliella</taxon>
    </lineage>
</organism>
<proteinExistence type="predicted"/>
<dbReference type="AlphaFoldDB" id="A0A9X2JJF6"/>
<keyword evidence="2" id="KW-0472">Membrane</keyword>
<feature type="compositionally biased region" description="Low complexity" evidence="1">
    <location>
        <begin position="114"/>
        <end position="130"/>
    </location>
</feature>
<feature type="region of interest" description="Disordered" evidence="1">
    <location>
        <begin position="227"/>
        <end position="336"/>
    </location>
</feature>
<feature type="compositionally biased region" description="Low complexity" evidence="1">
    <location>
        <begin position="324"/>
        <end position="333"/>
    </location>
</feature>
<feature type="compositionally biased region" description="Low complexity" evidence="1">
    <location>
        <begin position="232"/>
        <end position="242"/>
    </location>
</feature>